<evidence type="ECO:0000313" key="4">
    <source>
        <dbReference type="Proteomes" id="UP001597508"/>
    </source>
</evidence>
<protein>
    <submittedName>
        <fullName evidence="3">Alginate export family protein</fullName>
    </submittedName>
</protein>
<dbReference type="Proteomes" id="UP001597508">
    <property type="component" value="Unassembled WGS sequence"/>
</dbReference>
<accession>A0ABW5LQ03</accession>
<dbReference type="SUPFAM" id="SSF56935">
    <property type="entry name" value="Porins"/>
    <property type="match status" value="1"/>
</dbReference>
<feature type="chain" id="PRO_5046676474" evidence="1">
    <location>
        <begin position="22"/>
        <end position="420"/>
    </location>
</feature>
<dbReference type="Gene3D" id="2.40.160.100">
    <property type="match status" value="1"/>
</dbReference>
<name>A0ABW5LQ03_9FLAO</name>
<keyword evidence="4" id="KW-1185">Reference proteome</keyword>
<dbReference type="EMBL" id="JBHULH010000001">
    <property type="protein sequence ID" value="MFD2565949.1"/>
    <property type="molecule type" value="Genomic_DNA"/>
</dbReference>
<dbReference type="RefSeq" id="WP_379664673.1">
    <property type="nucleotide sequence ID" value="NZ_JBHULH010000001.1"/>
</dbReference>
<organism evidence="3 4">
    <name type="scientific">Pseudotenacibaculum haliotis</name>
    <dbReference type="NCBI Taxonomy" id="1862138"/>
    <lineage>
        <taxon>Bacteria</taxon>
        <taxon>Pseudomonadati</taxon>
        <taxon>Bacteroidota</taxon>
        <taxon>Flavobacteriia</taxon>
        <taxon>Flavobacteriales</taxon>
        <taxon>Flavobacteriaceae</taxon>
        <taxon>Pseudotenacibaculum</taxon>
    </lineage>
</organism>
<comment type="caution">
    <text evidence="3">The sequence shown here is derived from an EMBL/GenBank/DDBJ whole genome shotgun (WGS) entry which is preliminary data.</text>
</comment>
<evidence type="ECO:0000259" key="2">
    <source>
        <dbReference type="Pfam" id="PF13372"/>
    </source>
</evidence>
<dbReference type="InterPro" id="IPR025388">
    <property type="entry name" value="Alginate_export_dom"/>
</dbReference>
<evidence type="ECO:0000313" key="3">
    <source>
        <dbReference type="EMBL" id="MFD2565949.1"/>
    </source>
</evidence>
<evidence type="ECO:0000256" key="1">
    <source>
        <dbReference type="SAM" id="SignalP"/>
    </source>
</evidence>
<proteinExistence type="predicted"/>
<keyword evidence="1" id="KW-0732">Signal</keyword>
<sequence>MKFVRFSFSFLLFTILMSANAQVKVDAELRPRFEYRHGFKTLFPDNADPAAFISQRTRLKLNYKVEKYDFYISLQDIRVWGDVPQLVTADNSGLSIHQAWAKIRFDSNFALKIGRQEIIYDDSRFFGNVDWAQQARSHDVALLQYKKGAERFDIGFAFNQDNESLTGTTLTTPGTYKAFQYVWYHKDWSNFSASFLFLNNGLQFIDAANSDNNETRYSQTLGSHMKYGKKRLKFTGNFYYQFGSDVADNDLNAYLLGLDLSYKASDKTKLGLGIEIQSGNDNGAPSNGKNKAFSPFYGTNHKFNGLMDYFFVGNHFNNVGLQDIYVNSNFKLNAKSNLVIAYHNFSAQADLMNSNKKQLGSELDMVYSYKIQKDLFLKVGYSQLFPSEGMEILKGNTDGNTNNWGWVMLVVKPTIFNGSK</sequence>
<feature type="domain" description="Alginate export" evidence="2">
    <location>
        <begin position="24"/>
        <end position="387"/>
    </location>
</feature>
<dbReference type="InterPro" id="IPR053728">
    <property type="entry name" value="Alginate_Permeability_Chnl"/>
</dbReference>
<gene>
    <name evidence="3" type="ORF">ACFSRZ_01120</name>
</gene>
<reference evidence="4" key="1">
    <citation type="journal article" date="2019" name="Int. J. Syst. Evol. Microbiol.">
        <title>The Global Catalogue of Microorganisms (GCM) 10K type strain sequencing project: providing services to taxonomists for standard genome sequencing and annotation.</title>
        <authorList>
            <consortium name="The Broad Institute Genomics Platform"/>
            <consortium name="The Broad Institute Genome Sequencing Center for Infectious Disease"/>
            <person name="Wu L."/>
            <person name="Ma J."/>
        </authorList>
    </citation>
    <scope>NUCLEOTIDE SEQUENCE [LARGE SCALE GENOMIC DNA]</scope>
    <source>
        <strain evidence="4">KCTC 52127</strain>
    </source>
</reference>
<feature type="signal peptide" evidence="1">
    <location>
        <begin position="1"/>
        <end position="21"/>
    </location>
</feature>
<dbReference type="Pfam" id="PF13372">
    <property type="entry name" value="Alginate_exp"/>
    <property type="match status" value="1"/>
</dbReference>